<dbReference type="InterPro" id="IPR046494">
    <property type="entry name" value="DUF6587"/>
</dbReference>
<protein>
    <recommendedName>
        <fullName evidence="5">Transmembrane protein</fullName>
    </recommendedName>
</protein>
<evidence type="ECO:0000313" key="4">
    <source>
        <dbReference type="Proteomes" id="UP000270411"/>
    </source>
</evidence>
<accession>A0A3G8H6V7</accession>
<dbReference type="OrthoDB" id="8966506at2"/>
<dbReference type="EMBL" id="CP033970">
    <property type="protein sequence ID" value="AZG16118.1"/>
    <property type="molecule type" value="Genomic_DNA"/>
</dbReference>
<name>A0A3G8H6V7_9BURK</name>
<feature type="transmembrane region" description="Helical" evidence="2">
    <location>
        <begin position="6"/>
        <end position="25"/>
    </location>
</feature>
<dbReference type="KEGG" id="cpau:EHF44_22155"/>
<keyword evidence="2" id="KW-0812">Transmembrane</keyword>
<evidence type="ECO:0000256" key="1">
    <source>
        <dbReference type="SAM" id="MobiDB-lite"/>
    </source>
</evidence>
<organism evidence="3 4">
    <name type="scientific">Cupriavidus pauculus</name>
    <dbReference type="NCBI Taxonomy" id="82633"/>
    <lineage>
        <taxon>Bacteria</taxon>
        <taxon>Pseudomonadati</taxon>
        <taxon>Pseudomonadota</taxon>
        <taxon>Betaproteobacteria</taxon>
        <taxon>Burkholderiales</taxon>
        <taxon>Burkholderiaceae</taxon>
        <taxon>Cupriavidus</taxon>
    </lineage>
</organism>
<dbReference type="Pfam" id="PF20228">
    <property type="entry name" value="DUF6587"/>
    <property type="match status" value="1"/>
</dbReference>
<gene>
    <name evidence="3" type="ORF">EHF44_22155</name>
</gene>
<dbReference type="AlphaFoldDB" id="A0A3G8H6V7"/>
<sequence>MTLYHAFETLIVPLIVLACAIHVAGRYMPRTRERIKASLAATLGGASAPGWRGWLARRLSPTQAAGCASGCETNSGCGTCGSNTSSGAGSPDSKTSDEQIIRFVRKT</sequence>
<keyword evidence="2" id="KW-0472">Membrane</keyword>
<keyword evidence="2" id="KW-1133">Transmembrane helix</keyword>
<reference evidence="4" key="1">
    <citation type="submission" date="2018-11" db="EMBL/GenBank/DDBJ databases">
        <title>FDA dAtabase for Regulatory Grade micrObial Sequences (FDA-ARGOS): Supporting development and validation of Infectious Disease Dx tests.</title>
        <authorList>
            <person name="Goldberg B."/>
            <person name="Campos J."/>
            <person name="Tallon L."/>
            <person name="Sadzewicz L."/>
            <person name="Zhao X."/>
            <person name="Vavikolanu K."/>
            <person name="Mehta A."/>
            <person name="Aluvathingal J."/>
            <person name="Nadendla S."/>
            <person name="Geyer C."/>
            <person name="Nandy P."/>
            <person name="Yan Y."/>
            <person name="Sichtig H."/>
        </authorList>
    </citation>
    <scope>NUCLEOTIDE SEQUENCE [LARGE SCALE GENOMIC DNA]</scope>
    <source>
        <strain evidence="4">FDAARGOS_614</strain>
    </source>
</reference>
<dbReference type="Proteomes" id="UP000270411">
    <property type="component" value="Chromosome 2"/>
</dbReference>
<feature type="region of interest" description="Disordered" evidence="1">
    <location>
        <begin position="82"/>
        <end position="107"/>
    </location>
</feature>
<proteinExistence type="predicted"/>
<evidence type="ECO:0000256" key="2">
    <source>
        <dbReference type="SAM" id="Phobius"/>
    </source>
</evidence>
<dbReference type="RefSeq" id="WP_124685849.1">
    <property type="nucleotide sequence ID" value="NZ_CP033970.1"/>
</dbReference>
<evidence type="ECO:0000313" key="3">
    <source>
        <dbReference type="EMBL" id="AZG16118.1"/>
    </source>
</evidence>
<evidence type="ECO:0008006" key="5">
    <source>
        <dbReference type="Google" id="ProtNLM"/>
    </source>
</evidence>